<protein>
    <recommendedName>
        <fullName evidence="5">Type IV pilus assembly protein PilO</fullName>
    </recommendedName>
</protein>
<proteinExistence type="predicted"/>
<reference evidence="3 4" key="1">
    <citation type="submission" date="2021-01" db="EMBL/GenBank/DDBJ databases">
        <title>Whole genome shotgun sequence of Actinoplanes durhamensis NBRC 14914.</title>
        <authorList>
            <person name="Komaki H."/>
            <person name="Tamura T."/>
        </authorList>
    </citation>
    <scope>NUCLEOTIDE SEQUENCE [LARGE SCALE GENOMIC DNA]</scope>
    <source>
        <strain evidence="3 4">NBRC 14914</strain>
    </source>
</reference>
<keyword evidence="2" id="KW-0812">Transmembrane</keyword>
<name>A0ABQ3YYG2_9ACTN</name>
<keyword evidence="2" id="KW-1133">Transmembrane helix</keyword>
<evidence type="ECO:0000256" key="2">
    <source>
        <dbReference type="SAM" id="Phobius"/>
    </source>
</evidence>
<organism evidence="3 4">
    <name type="scientific">Paractinoplanes durhamensis</name>
    <dbReference type="NCBI Taxonomy" id="113563"/>
    <lineage>
        <taxon>Bacteria</taxon>
        <taxon>Bacillati</taxon>
        <taxon>Actinomycetota</taxon>
        <taxon>Actinomycetes</taxon>
        <taxon>Micromonosporales</taxon>
        <taxon>Micromonosporaceae</taxon>
        <taxon>Paractinoplanes</taxon>
    </lineage>
</organism>
<dbReference type="InterPro" id="IPR014717">
    <property type="entry name" value="Transl_elong_EF1B/ribsomal_bS6"/>
</dbReference>
<dbReference type="InterPro" id="IPR007445">
    <property type="entry name" value="PilO"/>
</dbReference>
<keyword evidence="4" id="KW-1185">Reference proteome</keyword>
<keyword evidence="1" id="KW-0175">Coiled coil</keyword>
<dbReference type="Gene3D" id="3.30.70.60">
    <property type="match status" value="1"/>
</dbReference>
<comment type="caution">
    <text evidence="3">The sequence shown here is derived from an EMBL/GenBank/DDBJ whole genome shotgun (WGS) entry which is preliminary data.</text>
</comment>
<dbReference type="RefSeq" id="WP_203728354.1">
    <property type="nucleotide sequence ID" value="NZ_BAAATX010000024.1"/>
</dbReference>
<dbReference type="Pfam" id="PF04350">
    <property type="entry name" value="PilO"/>
    <property type="match status" value="1"/>
</dbReference>
<accession>A0ABQ3YYG2</accession>
<feature type="coiled-coil region" evidence="1">
    <location>
        <begin position="37"/>
        <end position="64"/>
    </location>
</feature>
<gene>
    <name evidence="3" type="ORF">Adu01nite_39630</name>
</gene>
<feature type="transmembrane region" description="Helical" evidence="2">
    <location>
        <begin position="9"/>
        <end position="30"/>
    </location>
</feature>
<dbReference type="EMBL" id="BOML01000033">
    <property type="protein sequence ID" value="GIE02613.1"/>
    <property type="molecule type" value="Genomic_DNA"/>
</dbReference>
<evidence type="ECO:0000313" key="4">
    <source>
        <dbReference type="Proteomes" id="UP000637628"/>
    </source>
</evidence>
<evidence type="ECO:0000313" key="3">
    <source>
        <dbReference type="EMBL" id="GIE02613.1"/>
    </source>
</evidence>
<dbReference type="Proteomes" id="UP000637628">
    <property type="component" value="Unassembled WGS sequence"/>
</dbReference>
<keyword evidence="2" id="KW-0472">Membrane</keyword>
<sequence length="190" mass="20198">MGARGNNRLWLLGGVVAVVIIVAATFLLAIKPIYAEKADLQTQVDDQDLQLVELKADLTELKAQAADYDTYKAQLTAKEAALPSKYSIPEYLRALQTSEKAVTVDVSSIGVSVPAKIDGSATVYSVPITLSVSGKIADLSKVINRLQNVQSRAVLLTSVALSGEDYNTMTATIALDAFCRSSTACQISTS</sequence>
<evidence type="ECO:0008006" key="5">
    <source>
        <dbReference type="Google" id="ProtNLM"/>
    </source>
</evidence>
<evidence type="ECO:0000256" key="1">
    <source>
        <dbReference type="SAM" id="Coils"/>
    </source>
</evidence>